<dbReference type="Pfam" id="PF20772">
    <property type="entry name" value="TACO1_YebC_N"/>
    <property type="match status" value="1"/>
</dbReference>
<dbReference type="InterPro" id="IPR029072">
    <property type="entry name" value="YebC-like"/>
</dbReference>
<evidence type="ECO:0000259" key="3">
    <source>
        <dbReference type="Pfam" id="PF20772"/>
    </source>
</evidence>
<feature type="domain" description="TACO1/YebC-like N-terminal" evidence="3">
    <location>
        <begin position="58"/>
        <end position="94"/>
    </location>
</feature>
<dbReference type="OrthoDB" id="2017544at2759"/>
<evidence type="ECO:0000259" key="2">
    <source>
        <dbReference type="Pfam" id="PF01709"/>
    </source>
</evidence>
<keyword evidence="5" id="KW-1185">Reference proteome</keyword>
<reference evidence="4 5" key="1">
    <citation type="submission" date="2015-09" db="EMBL/GenBank/DDBJ databases">
        <title>Host preference determinants of Valsa canker pathogens revealed by comparative genomics.</title>
        <authorList>
            <person name="Yin Z."/>
            <person name="Huang L."/>
        </authorList>
    </citation>
    <scope>NUCLEOTIDE SEQUENCE [LARGE SCALE GENOMIC DNA]</scope>
    <source>
        <strain evidence="4 5">YSFL</strain>
    </source>
</reference>
<dbReference type="STRING" id="252740.A0A423W6F6"/>
<comment type="similarity">
    <text evidence="1">Belongs to the TACO1 family.</text>
</comment>
<dbReference type="GO" id="GO:0005739">
    <property type="term" value="C:mitochondrion"/>
    <property type="evidence" value="ECO:0007669"/>
    <property type="project" value="TreeGrafter"/>
</dbReference>
<feature type="domain" description="TACO1/YebC-like second and third" evidence="2">
    <location>
        <begin position="105"/>
        <end position="259"/>
    </location>
</feature>
<dbReference type="SUPFAM" id="SSF75625">
    <property type="entry name" value="YebC-like"/>
    <property type="match status" value="1"/>
</dbReference>
<dbReference type="InterPro" id="IPR017856">
    <property type="entry name" value="Integrase-like_N"/>
</dbReference>
<accession>A0A423W6F6</accession>
<evidence type="ECO:0000256" key="1">
    <source>
        <dbReference type="ARBA" id="ARBA00008724"/>
    </source>
</evidence>
<dbReference type="InterPro" id="IPR048300">
    <property type="entry name" value="TACO1_YebC-like_2nd/3rd_dom"/>
</dbReference>
<evidence type="ECO:0000313" key="4">
    <source>
        <dbReference type="EMBL" id="ROV98883.1"/>
    </source>
</evidence>
<dbReference type="PANTHER" id="PTHR12532:SF0">
    <property type="entry name" value="TRANSLATIONAL ACTIVATOR OF CYTOCHROME C OXIDASE 1"/>
    <property type="match status" value="1"/>
</dbReference>
<dbReference type="Gene3D" id="1.10.10.200">
    <property type="match status" value="2"/>
</dbReference>
<name>A0A423W6F6_CYTCH</name>
<comment type="caution">
    <text evidence="4">The sequence shown here is derived from an EMBL/GenBank/DDBJ whole genome shotgun (WGS) entry which is preliminary data.</text>
</comment>
<evidence type="ECO:0000313" key="5">
    <source>
        <dbReference type="Proteomes" id="UP000284375"/>
    </source>
</evidence>
<organism evidence="4 5">
    <name type="scientific">Cytospora chrysosperma</name>
    <name type="common">Cytospora canker fungus</name>
    <name type="synonym">Sphaeria chrysosperma</name>
    <dbReference type="NCBI Taxonomy" id="252740"/>
    <lineage>
        <taxon>Eukaryota</taxon>
        <taxon>Fungi</taxon>
        <taxon>Dikarya</taxon>
        <taxon>Ascomycota</taxon>
        <taxon>Pezizomycotina</taxon>
        <taxon>Sordariomycetes</taxon>
        <taxon>Sordariomycetidae</taxon>
        <taxon>Diaporthales</taxon>
        <taxon>Cytosporaceae</taxon>
        <taxon>Cytospora</taxon>
    </lineage>
</organism>
<dbReference type="AlphaFoldDB" id="A0A423W6F6"/>
<proteinExistence type="inferred from homology"/>
<dbReference type="Pfam" id="PF01709">
    <property type="entry name" value="Transcrip_reg"/>
    <property type="match status" value="1"/>
</dbReference>
<sequence length="279" mass="31063">MASTLRDLRFLRPMRSSICSQCRRAFSNTPIPQAGHNKWSKIKHTKGRKDAKITSELYGPDPNLNSYLAHAITQAKKSSTPKHVIEGAIARGQGRSLSGIALEPMKFECMMGANAFILDVETDNKLRALQDVGGVIRKHKGRTSATEFFFSRLGRVVFEQHEKIGLDDIMDEAIELGAEDLEADDEGNAIVWSQPAQTMQIAQGIAKKFELNILNSEIIWSPNEETKSTVDSVADVKKLTEFVDALKEQPEVQAIYSNAIKGEAIPEEEWAEFEDNIDS</sequence>
<dbReference type="Proteomes" id="UP000284375">
    <property type="component" value="Unassembled WGS sequence"/>
</dbReference>
<protein>
    <submittedName>
        <fullName evidence="4">Uncharacterized protein</fullName>
    </submittedName>
</protein>
<gene>
    <name evidence="4" type="ORF">VSDG_03743</name>
</gene>
<dbReference type="PANTHER" id="PTHR12532">
    <property type="entry name" value="TRANSLATIONAL ACTIVATOR OF CYTOCHROME C OXIDASE 1"/>
    <property type="match status" value="1"/>
</dbReference>
<dbReference type="InterPro" id="IPR002876">
    <property type="entry name" value="Transcrip_reg_TACO1-like"/>
</dbReference>
<dbReference type="InterPro" id="IPR049083">
    <property type="entry name" value="TACO1_YebC_N"/>
</dbReference>
<dbReference type="Gene3D" id="3.30.70.980">
    <property type="match status" value="2"/>
</dbReference>
<dbReference type="EMBL" id="LJZO01000012">
    <property type="protein sequence ID" value="ROV98883.1"/>
    <property type="molecule type" value="Genomic_DNA"/>
</dbReference>
<dbReference type="InterPro" id="IPR026564">
    <property type="entry name" value="Transcrip_reg_TACO1-like_dom3"/>
</dbReference>